<dbReference type="Gene3D" id="1.10.8.1060">
    <property type="entry name" value="Corynebacterium glutamicum thioredoxin-dependent arsenate reductase, N-terminal domain"/>
    <property type="match status" value="1"/>
</dbReference>
<dbReference type="NCBIfam" id="NF046112">
    <property type="entry name" value="MSMEG_6209_Nter"/>
    <property type="match status" value="1"/>
</dbReference>
<sequence length="69" mass="7727">MAVEQLIETLRQHFPGSGATTVADYVYEIYRRYDGAPIRDFVPLLVEREVRRGLTAITDGGGPHVPAQR</sequence>
<name>A0A1K0FAU2_9ACTN</name>
<dbReference type="EMBL" id="MEIA01000536">
    <property type="protein sequence ID" value="OJF09967.1"/>
    <property type="molecule type" value="Genomic_DNA"/>
</dbReference>
<evidence type="ECO:0000313" key="2">
    <source>
        <dbReference type="Proteomes" id="UP000182486"/>
    </source>
</evidence>
<proteinExistence type="predicted"/>
<protein>
    <submittedName>
        <fullName evidence="1">Uncharacterized protein</fullName>
    </submittedName>
</protein>
<evidence type="ECO:0000313" key="1">
    <source>
        <dbReference type="EMBL" id="OJF09967.1"/>
    </source>
</evidence>
<gene>
    <name evidence="1" type="ORF">BG844_34775</name>
</gene>
<dbReference type="AlphaFoldDB" id="A0A1K0FAU2"/>
<comment type="caution">
    <text evidence="1">The sequence shown here is derived from an EMBL/GenBank/DDBJ whole genome shotgun (WGS) entry which is preliminary data.</text>
</comment>
<accession>A0A1K0FAU2</accession>
<reference evidence="1 2" key="1">
    <citation type="submission" date="2016-09" db="EMBL/GenBank/DDBJ databases">
        <title>Couchioplanes caeruleus draft genome sequence.</title>
        <authorList>
            <person name="Sheehan J."/>
            <person name="Caffrey P."/>
        </authorList>
    </citation>
    <scope>NUCLEOTIDE SEQUENCE [LARGE SCALE GENOMIC DNA]</scope>
    <source>
        <strain evidence="1 2">DSM 43634</strain>
    </source>
</reference>
<dbReference type="Proteomes" id="UP000182486">
    <property type="component" value="Unassembled WGS sequence"/>
</dbReference>
<organism evidence="1 2">
    <name type="scientific">Couchioplanes caeruleus subsp. caeruleus</name>
    <dbReference type="NCBI Taxonomy" id="56427"/>
    <lineage>
        <taxon>Bacteria</taxon>
        <taxon>Bacillati</taxon>
        <taxon>Actinomycetota</taxon>
        <taxon>Actinomycetes</taxon>
        <taxon>Micromonosporales</taxon>
        <taxon>Micromonosporaceae</taxon>
        <taxon>Couchioplanes</taxon>
    </lineage>
</organism>
<keyword evidence="2" id="KW-1185">Reference proteome</keyword>